<dbReference type="SMART" id="SM00856">
    <property type="entry name" value="PMEI"/>
    <property type="match status" value="1"/>
</dbReference>
<evidence type="ECO:0000256" key="3">
    <source>
        <dbReference type="ARBA" id="ARBA00038471"/>
    </source>
</evidence>
<reference evidence="6" key="1">
    <citation type="submission" date="2023-05" db="EMBL/GenBank/DDBJ databases">
        <title>Nepenthes gracilis genome sequencing.</title>
        <authorList>
            <person name="Fukushima K."/>
        </authorList>
    </citation>
    <scope>NUCLEOTIDE SEQUENCE</scope>
    <source>
        <strain evidence="6">SING2019-196</strain>
    </source>
</reference>
<dbReference type="NCBIfam" id="TIGR01614">
    <property type="entry name" value="PME_inhib"/>
    <property type="match status" value="1"/>
</dbReference>
<organism evidence="6 7">
    <name type="scientific">Nepenthes gracilis</name>
    <name type="common">Slender pitcher plant</name>
    <dbReference type="NCBI Taxonomy" id="150966"/>
    <lineage>
        <taxon>Eukaryota</taxon>
        <taxon>Viridiplantae</taxon>
        <taxon>Streptophyta</taxon>
        <taxon>Embryophyta</taxon>
        <taxon>Tracheophyta</taxon>
        <taxon>Spermatophyta</taxon>
        <taxon>Magnoliopsida</taxon>
        <taxon>eudicotyledons</taxon>
        <taxon>Gunneridae</taxon>
        <taxon>Pentapetalae</taxon>
        <taxon>Caryophyllales</taxon>
        <taxon>Nepenthaceae</taxon>
        <taxon>Nepenthes</taxon>
    </lineage>
</organism>
<dbReference type="GO" id="GO:0004857">
    <property type="term" value="F:enzyme inhibitor activity"/>
    <property type="evidence" value="ECO:0007669"/>
    <property type="project" value="InterPro"/>
</dbReference>
<evidence type="ECO:0000313" key="6">
    <source>
        <dbReference type="EMBL" id="GMH22614.1"/>
    </source>
</evidence>
<sequence>MNYSFALIISVSLLATLIIHCAANASLVQDTCKKISQKSPDVNYDFCVAAFESDPTSKTASLQQLAFISLKLGTSNATALIPRIKSLLTESKFDAYAKQCLRDCLELYSDAIDSLKDAVEDFKEGDLAKANADISAAMDGADTCESQFTEKQGEVSPLTKENGDFTQLAAISLAFTAKFP</sequence>
<dbReference type="AlphaFoldDB" id="A0AAD3T4P2"/>
<dbReference type="InterPro" id="IPR006501">
    <property type="entry name" value="Pectinesterase_inhib_dom"/>
</dbReference>
<dbReference type="Gene3D" id="1.20.140.40">
    <property type="entry name" value="Invertase/pectin methylesterase inhibitor family protein"/>
    <property type="match status" value="1"/>
</dbReference>
<comment type="caution">
    <text evidence="6">The sequence shown here is derived from an EMBL/GenBank/DDBJ whole genome shotgun (WGS) entry which is preliminary data.</text>
</comment>
<name>A0AAD3T4P2_NEPGR</name>
<comment type="similarity">
    <text evidence="3">Belongs to the PMEI family.</text>
</comment>
<feature type="signal peptide" evidence="4">
    <location>
        <begin position="1"/>
        <end position="23"/>
    </location>
</feature>
<accession>A0AAD3T4P2</accession>
<evidence type="ECO:0000256" key="2">
    <source>
        <dbReference type="ARBA" id="ARBA00023157"/>
    </source>
</evidence>
<dbReference type="InterPro" id="IPR035513">
    <property type="entry name" value="Invertase/methylesterase_inhib"/>
</dbReference>
<evidence type="ECO:0000256" key="1">
    <source>
        <dbReference type="ARBA" id="ARBA00022729"/>
    </source>
</evidence>
<keyword evidence="2" id="KW-1015">Disulfide bond</keyword>
<dbReference type="CDD" id="cd15795">
    <property type="entry name" value="PMEI-Pla_a_1_like"/>
    <property type="match status" value="1"/>
</dbReference>
<evidence type="ECO:0000256" key="4">
    <source>
        <dbReference type="SAM" id="SignalP"/>
    </source>
</evidence>
<dbReference type="FunFam" id="1.20.140.40:FF:000002">
    <property type="entry name" value="Putative invertase inhibitor"/>
    <property type="match status" value="1"/>
</dbReference>
<dbReference type="InterPro" id="IPR034088">
    <property type="entry name" value="Pla_a_1-like"/>
</dbReference>
<protein>
    <recommendedName>
        <fullName evidence="5">Pectinesterase inhibitor domain-containing protein</fullName>
    </recommendedName>
</protein>
<keyword evidence="7" id="KW-1185">Reference proteome</keyword>
<evidence type="ECO:0000259" key="5">
    <source>
        <dbReference type="SMART" id="SM00856"/>
    </source>
</evidence>
<dbReference type="EMBL" id="BSYO01000025">
    <property type="protein sequence ID" value="GMH22614.1"/>
    <property type="molecule type" value="Genomic_DNA"/>
</dbReference>
<proteinExistence type="inferred from homology"/>
<dbReference type="GO" id="GO:0005576">
    <property type="term" value="C:extracellular region"/>
    <property type="evidence" value="ECO:0007669"/>
    <property type="project" value="UniProtKB-ARBA"/>
</dbReference>
<dbReference type="Pfam" id="PF04043">
    <property type="entry name" value="PMEI"/>
    <property type="match status" value="1"/>
</dbReference>
<feature type="domain" description="Pectinesterase inhibitor" evidence="5">
    <location>
        <begin position="23"/>
        <end position="175"/>
    </location>
</feature>
<evidence type="ECO:0000313" key="7">
    <source>
        <dbReference type="Proteomes" id="UP001279734"/>
    </source>
</evidence>
<dbReference type="PANTHER" id="PTHR35357">
    <property type="entry name" value="OS02G0537100 PROTEIN"/>
    <property type="match status" value="1"/>
</dbReference>
<gene>
    <name evidence="6" type="ORF">Nepgr_024457</name>
</gene>
<dbReference type="PANTHER" id="PTHR35357:SF17">
    <property type="entry name" value="PECTINESTERASE INHIBITOR 12"/>
    <property type="match status" value="1"/>
</dbReference>
<dbReference type="Proteomes" id="UP001279734">
    <property type="component" value="Unassembled WGS sequence"/>
</dbReference>
<dbReference type="SUPFAM" id="SSF101148">
    <property type="entry name" value="Plant invertase/pectin methylesterase inhibitor"/>
    <property type="match status" value="1"/>
</dbReference>
<feature type="chain" id="PRO_5041963713" description="Pectinesterase inhibitor domain-containing protein" evidence="4">
    <location>
        <begin position="24"/>
        <end position="180"/>
    </location>
</feature>
<keyword evidence="1 4" id="KW-0732">Signal</keyword>